<name>A0A9W7GI44_9STRA</name>
<organism evidence="2 3">
    <name type="scientific">Triparma columacea</name>
    <dbReference type="NCBI Taxonomy" id="722753"/>
    <lineage>
        <taxon>Eukaryota</taxon>
        <taxon>Sar</taxon>
        <taxon>Stramenopiles</taxon>
        <taxon>Ochrophyta</taxon>
        <taxon>Bolidophyceae</taxon>
        <taxon>Parmales</taxon>
        <taxon>Triparmaceae</taxon>
        <taxon>Triparma</taxon>
    </lineage>
</organism>
<dbReference type="EMBL" id="BRYA01000285">
    <property type="protein sequence ID" value="GMI46169.1"/>
    <property type="molecule type" value="Genomic_DNA"/>
</dbReference>
<gene>
    <name evidence="2" type="ORF">TrCOL_g10701</name>
</gene>
<feature type="compositionally biased region" description="Basic and acidic residues" evidence="1">
    <location>
        <begin position="146"/>
        <end position="175"/>
    </location>
</feature>
<dbReference type="OrthoDB" id="1872379at2759"/>
<feature type="compositionally biased region" description="Low complexity" evidence="1">
    <location>
        <begin position="115"/>
        <end position="128"/>
    </location>
</feature>
<feature type="region of interest" description="Disordered" evidence="1">
    <location>
        <begin position="146"/>
        <end position="192"/>
    </location>
</feature>
<dbReference type="PANTHER" id="PTHR46014">
    <property type="entry name" value="TETRATRICOPEPTIDE REPEAT PROTEIN 1"/>
    <property type="match status" value="1"/>
</dbReference>
<feature type="compositionally biased region" description="Basic and acidic residues" evidence="1">
    <location>
        <begin position="46"/>
        <end position="60"/>
    </location>
</feature>
<reference evidence="3" key="1">
    <citation type="journal article" date="2023" name="Commun. Biol.">
        <title>Genome analysis of Parmales, the sister group of diatoms, reveals the evolutionary specialization of diatoms from phago-mixotrophs to photoautotrophs.</title>
        <authorList>
            <person name="Ban H."/>
            <person name="Sato S."/>
            <person name="Yoshikawa S."/>
            <person name="Yamada K."/>
            <person name="Nakamura Y."/>
            <person name="Ichinomiya M."/>
            <person name="Sato N."/>
            <person name="Blanc-Mathieu R."/>
            <person name="Endo H."/>
            <person name="Kuwata A."/>
            <person name="Ogata H."/>
        </authorList>
    </citation>
    <scope>NUCLEOTIDE SEQUENCE [LARGE SCALE GENOMIC DNA]</scope>
</reference>
<feature type="region of interest" description="Disordered" evidence="1">
    <location>
        <begin position="1"/>
        <end position="60"/>
    </location>
</feature>
<evidence type="ECO:0000313" key="2">
    <source>
        <dbReference type="EMBL" id="GMI46169.1"/>
    </source>
</evidence>
<dbReference type="Gene3D" id="1.25.40.10">
    <property type="entry name" value="Tetratricopeptide repeat domain"/>
    <property type="match status" value="2"/>
</dbReference>
<dbReference type="InterPro" id="IPR052769">
    <property type="entry name" value="TPR_domain_protein"/>
</dbReference>
<accession>A0A9W7GI44</accession>
<dbReference type="Proteomes" id="UP001165065">
    <property type="component" value="Unassembled WGS sequence"/>
</dbReference>
<dbReference type="PANTHER" id="PTHR46014:SF1">
    <property type="entry name" value="TETRATRICOPEPTIDE REPEAT PROTEIN 1"/>
    <property type="match status" value="1"/>
</dbReference>
<protein>
    <recommendedName>
        <fullName evidence="4">Tetratricopeptide repeat protein 1</fullName>
    </recommendedName>
</protein>
<proteinExistence type="predicted"/>
<feature type="compositionally biased region" description="Pro residues" evidence="1">
    <location>
        <begin position="176"/>
        <end position="192"/>
    </location>
</feature>
<feature type="compositionally biased region" description="Low complexity" evidence="1">
    <location>
        <begin position="1"/>
        <end position="16"/>
    </location>
</feature>
<evidence type="ECO:0000313" key="3">
    <source>
        <dbReference type="Proteomes" id="UP001165065"/>
    </source>
</evidence>
<keyword evidence="3" id="KW-1185">Reference proteome</keyword>
<evidence type="ECO:0000256" key="1">
    <source>
        <dbReference type="SAM" id="MobiDB-lite"/>
    </source>
</evidence>
<comment type="caution">
    <text evidence="2">The sequence shown here is derived from an EMBL/GenBank/DDBJ whole genome shotgun (WGS) entry which is preliminary data.</text>
</comment>
<dbReference type="InterPro" id="IPR011990">
    <property type="entry name" value="TPR-like_helical_dom_sf"/>
</dbReference>
<sequence>MSAFASDGFDVSSSDGDVVHEIGGAQTKAGAPAPPSPSPEASHSPEAPDTRPLHAKLKAEGNELFKAGDYSGALELYMEAISEGEKSCEEEGKGDGEGDGEGEGEGGGEDGQENSSSTSLSSPPSFSFGEDLLNLLQEHKEYEAKKKAVERRVKEEKERREERKKAREERGEEARPSPPPSPTPDLPSPDPINYPPLRYLLSTYHNNAAACLMNLCRFEECRTHCSIAVAYDCKYVKAYARRSKAREKCPVEGGGGFAGWGDNGEGAGGEGGTDVDGALEDVRTAIGLIEAKGGNANKADLKTLNALRADERRLKKMCDEKMEKLKTETMGKLKDLGNSLLSNFGLSLDNFAAVQDPKTGGYSINFNNS</sequence>
<dbReference type="SUPFAM" id="SSF48452">
    <property type="entry name" value="TPR-like"/>
    <property type="match status" value="1"/>
</dbReference>
<evidence type="ECO:0008006" key="4">
    <source>
        <dbReference type="Google" id="ProtNLM"/>
    </source>
</evidence>
<feature type="compositionally biased region" description="Basic and acidic residues" evidence="1">
    <location>
        <begin position="83"/>
        <end position="96"/>
    </location>
</feature>
<feature type="compositionally biased region" description="Acidic residues" evidence="1">
    <location>
        <begin position="97"/>
        <end position="112"/>
    </location>
</feature>
<dbReference type="AlphaFoldDB" id="A0A9W7GI44"/>
<feature type="region of interest" description="Disordered" evidence="1">
    <location>
        <begin position="81"/>
        <end position="129"/>
    </location>
</feature>